<reference evidence="1" key="1">
    <citation type="submission" date="2021-03" db="EMBL/GenBank/DDBJ databases">
        <authorList>
            <person name="Wang G."/>
        </authorList>
    </citation>
    <scope>NUCLEOTIDE SEQUENCE</scope>
    <source>
        <strain evidence="1">KCTC 12899</strain>
    </source>
</reference>
<sequence length="74" mass="8475">MGKLRIEPKQKSPGFIRLQVEPDEAAQMPEYPKPETREASIKLVTKHGTALHLSRDISLKQVARLVRMLDGRWP</sequence>
<dbReference type="RefSeq" id="WP_207863686.1">
    <property type="nucleotide sequence ID" value="NZ_JAFREP010000101.1"/>
</dbReference>
<proteinExistence type="predicted"/>
<keyword evidence="2" id="KW-1185">Reference proteome</keyword>
<dbReference type="Proteomes" id="UP000664417">
    <property type="component" value="Unassembled WGS sequence"/>
</dbReference>
<name>A0A8J7QD48_9BACT</name>
<dbReference type="EMBL" id="JAFREP010000101">
    <property type="protein sequence ID" value="MBO1323536.1"/>
    <property type="molecule type" value="Genomic_DNA"/>
</dbReference>
<gene>
    <name evidence="1" type="ORF">J3U88_34040</name>
</gene>
<evidence type="ECO:0000313" key="1">
    <source>
        <dbReference type="EMBL" id="MBO1323536.1"/>
    </source>
</evidence>
<organism evidence="1 2">
    <name type="scientific">Acanthopleuribacter pedis</name>
    <dbReference type="NCBI Taxonomy" id="442870"/>
    <lineage>
        <taxon>Bacteria</taxon>
        <taxon>Pseudomonadati</taxon>
        <taxon>Acidobacteriota</taxon>
        <taxon>Holophagae</taxon>
        <taxon>Acanthopleuribacterales</taxon>
        <taxon>Acanthopleuribacteraceae</taxon>
        <taxon>Acanthopleuribacter</taxon>
    </lineage>
</organism>
<dbReference type="AlphaFoldDB" id="A0A8J7QD48"/>
<accession>A0A8J7QD48</accession>
<protein>
    <submittedName>
        <fullName evidence="1">Uncharacterized protein</fullName>
    </submittedName>
</protein>
<evidence type="ECO:0000313" key="2">
    <source>
        <dbReference type="Proteomes" id="UP000664417"/>
    </source>
</evidence>
<comment type="caution">
    <text evidence="1">The sequence shown here is derived from an EMBL/GenBank/DDBJ whole genome shotgun (WGS) entry which is preliminary data.</text>
</comment>